<proteinExistence type="predicted"/>
<keyword evidence="2" id="KW-1185">Reference proteome</keyword>
<sequence length="162" mass="17888">MYGPSLEPFCSFIQRSNPPLRSFFLETVMHSDADLIHCFEAMPSLENLGLHACPISDAVLRALAGYPHDEARQGAQDSVAPKRLLPLLVELDLKDNFSLTNSEIVRFFNARNGETLLSSPSQAASPRRITRARVCVNHTDQADIDVLQALGVEVSSEHDLCI</sequence>
<dbReference type="SUPFAM" id="SSF52047">
    <property type="entry name" value="RNI-like"/>
    <property type="match status" value="1"/>
</dbReference>
<reference evidence="2" key="1">
    <citation type="journal article" date="2014" name="Proc. Natl. Acad. Sci. U.S.A.">
        <title>Extensive sampling of basidiomycete genomes demonstrates inadequacy of the white-rot/brown-rot paradigm for wood decay fungi.</title>
        <authorList>
            <person name="Riley R."/>
            <person name="Salamov A.A."/>
            <person name="Brown D.W."/>
            <person name="Nagy L.G."/>
            <person name="Floudas D."/>
            <person name="Held B.W."/>
            <person name="Levasseur A."/>
            <person name="Lombard V."/>
            <person name="Morin E."/>
            <person name="Otillar R."/>
            <person name="Lindquist E.A."/>
            <person name="Sun H."/>
            <person name="LaButti K.M."/>
            <person name="Schmutz J."/>
            <person name="Jabbour D."/>
            <person name="Luo H."/>
            <person name="Baker S.E."/>
            <person name="Pisabarro A.G."/>
            <person name="Walton J.D."/>
            <person name="Blanchette R.A."/>
            <person name="Henrissat B."/>
            <person name="Martin F."/>
            <person name="Cullen D."/>
            <person name="Hibbett D.S."/>
            <person name="Grigoriev I.V."/>
        </authorList>
    </citation>
    <scope>NUCLEOTIDE SEQUENCE [LARGE SCALE GENOMIC DNA]</scope>
    <source>
        <strain evidence="2">FD-172 SS1</strain>
    </source>
</reference>
<dbReference type="HOGENOM" id="CLU_1635102_0_0_1"/>
<organism evidence="1 2">
    <name type="scientific">Botryobasidium botryosum (strain FD-172 SS1)</name>
    <dbReference type="NCBI Taxonomy" id="930990"/>
    <lineage>
        <taxon>Eukaryota</taxon>
        <taxon>Fungi</taxon>
        <taxon>Dikarya</taxon>
        <taxon>Basidiomycota</taxon>
        <taxon>Agaricomycotina</taxon>
        <taxon>Agaricomycetes</taxon>
        <taxon>Cantharellales</taxon>
        <taxon>Botryobasidiaceae</taxon>
        <taxon>Botryobasidium</taxon>
    </lineage>
</organism>
<dbReference type="InterPro" id="IPR032675">
    <property type="entry name" value="LRR_dom_sf"/>
</dbReference>
<dbReference type="InParanoid" id="A0A067MJZ8"/>
<gene>
    <name evidence="1" type="ORF">BOTBODRAFT_173516</name>
</gene>
<dbReference type="Proteomes" id="UP000027195">
    <property type="component" value="Unassembled WGS sequence"/>
</dbReference>
<protein>
    <submittedName>
        <fullName evidence="1">Uncharacterized protein</fullName>
    </submittedName>
</protein>
<name>A0A067MJZ8_BOTB1</name>
<evidence type="ECO:0000313" key="1">
    <source>
        <dbReference type="EMBL" id="KDQ15844.1"/>
    </source>
</evidence>
<dbReference type="Gene3D" id="3.80.10.10">
    <property type="entry name" value="Ribonuclease Inhibitor"/>
    <property type="match status" value="1"/>
</dbReference>
<dbReference type="AlphaFoldDB" id="A0A067MJZ8"/>
<accession>A0A067MJZ8</accession>
<dbReference type="STRING" id="930990.A0A067MJZ8"/>
<evidence type="ECO:0000313" key="2">
    <source>
        <dbReference type="Proteomes" id="UP000027195"/>
    </source>
</evidence>
<dbReference type="EMBL" id="KL198030">
    <property type="protein sequence ID" value="KDQ15844.1"/>
    <property type="molecule type" value="Genomic_DNA"/>
</dbReference>